<feature type="transmembrane region" description="Helical" evidence="1">
    <location>
        <begin position="29"/>
        <end position="49"/>
    </location>
</feature>
<keyword evidence="1" id="KW-1133">Transmembrane helix</keyword>
<feature type="transmembrane region" description="Helical" evidence="1">
    <location>
        <begin position="129"/>
        <end position="150"/>
    </location>
</feature>
<dbReference type="EMBL" id="JWZT01002576">
    <property type="protein sequence ID" value="KII69130.1"/>
    <property type="molecule type" value="Genomic_DNA"/>
</dbReference>
<protein>
    <submittedName>
        <fullName evidence="2">Uncharacterized protein</fullName>
    </submittedName>
</protein>
<feature type="transmembrane region" description="Helical" evidence="1">
    <location>
        <begin position="94"/>
        <end position="117"/>
    </location>
</feature>
<comment type="caution">
    <text evidence="2">The sequence shown here is derived from an EMBL/GenBank/DDBJ whole genome shotgun (WGS) entry which is preliminary data.</text>
</comment>
<proteinExistence type="predicted"/>
<keyword evidence="1" id="KW-0472">Membrane</keyword>
<organism evidence="2 3">
    <name type="scientific">Thelohanellus kitauei</name>
    <name type="common">Myxosporean</name>
    <dbReference type="NCBI Taxonomy" id="669202"/>
    <lineage>
        <taxon>Eukaryota</taxon>
        <taxon>Metazoa</taxon>
        <taxon>Cnidaria</taxon>
        <taxon>Myxozoa</taxon>
        <taxon>Myxosporea</taxon>
        <taxon>Bivalvulida</taxon>
        <taxon>Platysporina</taxon>
        <taxon>Myxobolidae</taxon>
        <taxon>Thelohanellus</taxon>
    </lineage>
</organism>
<evidence type="ECO:0000313" key="2">
    <source>
        <dbReference type="EMBL" id="KII69130.1"/>
    </source>
</evidence>
<keyword evidence="3" id="KW-1185">Reference proteome</keyword>
<reference evidence="2 3" key="1">
    <citation type="journal article" date="2014" name="Genome Biol. Evol.">
        <title>The genome of the myxosporean Thelohanellus kitauei shows adaptations to nutrient acquisition within its fish host.</title>
        <authorList>
            <person name="Yang Y."/>
            <person name="Xiong J."/>
            <person name="Zhou Z."/>
            <person name="Huo F."/>
            <person name="Miao W."/>
            <person name="Ran C."/>
            <person name="Liu Y."/>
            <person name="Zhang J."/>
            <person name="Feng J."/>
            <person name="Wang M."/>
            <person name="Wang M."/>
            <person name="Wang L."/>
            <person name="Yao B."/>
        </authorList>
    </citation>
    <scope>NUCLEOTIDE SEQUENCE [LARGE SCALE GENOMIC DNA]</scope>
    <source>
        <strain evidence="2">Wuqing</strain>
    </source>
</reference>
<gene>
    <name evidence="2" type="ORF">RF11_12483</name>
</gene>
<accession>A0A0C2MYB2</accession>
<evidence type="ECO:0000313" key="3">
    <source>
        <dbReference type="Proteomes" id="UP000031668"/>
    </source>
</evidence>
<dbReference type="AlphaFoldDB" id="A0A0C2MYB2"/>
<sequence length="192" mass="22055">MVNERSGSDKVYDNCLLKKSGKAFLKSSAGIQCIFMVLITTTLLIIASYEDQAKWTTFIVIFVNMVILLTFVINLVACYFGVYRRIFVLFRNSLFLNIYHIVLIGSNFINLIVFTLQNLGDLENFKIDLAVEILIFLCLVFHITTLKFVLNLQKRQALPLFKSDITQVYELGLDRAPIKDKIFIGKWPLTLN</sequence>
<keyword evidence="1" id="KW-0812">Transmembrane</keyword>
<feature type="transmembrane region" description="Helical" evidence="1">
    <location>
        <begin position="55"/>
        <end position="82"/>
    </location>
</feature>
<name>A0A0C2MYB2_THEKT</name>
<evidence type="ECO:0000256" key="1">
    <source>
        <dbReference type="SAM" id="Phobius"/>
    </source>
</evidence>
<dbReference type="Proteomes" id="UP000031668">
    <property type="component" value="Unassembled WGS sequence"/>
</dbReference>